<name>A0ACB7X6I1_9ERIC</name>
<protein>
    <submittedName>
        <fullName evidence="1">Uncharacterized protein</fullName>
    </submittedName>
</protein>
<accession>A0ACB7X6I1</accession>
<sequence>MTFIAMAEDLHDSVFSGFQSFDCRRTRLFSDFNQQEGDANSSGQTRLLGLRLSKTPSFVNLVEMKLTQARSNSSSPDKTHTGSVRNTSRAKKDDFETEKLKASNFPALLLKIGSWERISRHEGDLVAKCYYAKKKIVWEVLDGGLKSKIEIQWSDIEAIRATIVDDQPGILEIELNQPPQFFQETEPQPRKHTLWQPASDFTGGQAPTYRRHYIRFPPGALDRHYEQLLQCDHRLFELSRRPFPRLESPYFYSNLYGGTNISFDFRAPESQVPFRGMQYSFPHMPSSSSLVPPQGFHNHGQAVGIMDSFSPMSVMDFPQTYDNVNRYPFENPRAAAHWGSEGNTGENLFAGDDQIQELQPFITPAAQHDAAFSCHLPAYWGQAAGRPDSSSLILSDIENQLLGDSFVSFSDEGNLLARSRSMCSVLEPQKVSNFLQNIGVNNVGYGQATYVHDTGINERLVVDNASPYVQPIRPLPPQVFDGTPRMSYIPTENYPYGFHDPTADDYDVVDASHEVRR</sequence>
<dbReference type="EMBL" id="CM037152">
    <property type="protein sequence ID" value="KAH7836230.1"/>
    <property type="molecule type" value="Genomic_DNA"/>
</dbReference>
<proteinExistence type="predicted"/>
<comment type="caution">
    <text evidence="1">The sequence shown here is derived from an EMBL/GenBank/DDBJ whole genome shotgun (WGS) entry which is preliminary data.</text>
</comment>
<evidence type="ECO:0000313" key="1">
    <source>
        <dbReference type="EMBL" id="KAH7836230.1"/>
    </source>
</evidence>
<dbReference type="Proteomes" id="UP000828048">
    <property type="component" value="Chromosome 2"/>
</dbReference>
<organism evidence="1 2">
    <name type="scientific">Vaccinium darrowii</name>
    <dbReference type="NCBI Taxonomy" id="229202"/>
    <lineage>
        <taxon>Eukaryota</taxon>
        <taxon>Viridiplantae</taxon>
        <taxon>Streptophyta</taxon>
        <taxon>Embryophyta</taxon>
        <taxon>Tracheophyta</taxon>
        <taxon>Spermatophyta</taxon>
        <taxon>Magnoliopsida</taxon>
        <taxon>eudicotyledons</taxon>
        <taxon>Gunneridae</taxon>
        <taxon>Pentapetalae</taxon>
        <taxon>asterids</taxon>
        <taxon>Ericales</taxon>
        <taxon>Ericaceae</taxon>
        <taxon>Vaccinioideae</taxon>
        <taxon>Vaccinieae</taxon>
        <taxon>Vaccinium</taxon>
    </lineage>
</organism>
<reference evidence="1 2" key="1">
    <citation type="journal article" date="2021" name="Hortic Res">
        <title>High-quality reference genome and annotation aids understanding of berry development for evergreen blueberry (Vaccinium darrowii).</title>
        <authorList>
            <person name="Yu J."/>
            <person name="Hulse-Kemp A.M."/>
            <person name="Babiker E."/>
            <person name="Staton M."/>
        </authorList>
    </citation>
    <scope>NUCLEOTIDE SEQUENCE [LARGE SCALE GENOMIC DNA]</scope>
    <source>
        <strain evidence="2">cv. NJ 8807/NJ 8810</strain>
        <tissue evidence="1">Young leaf</tissue>
    </source>
</reference>
<gene>
    <name evidence="1" type="ORF">Vadar_033820</name>
</gene>
<keyword evidence="2" id="KW-1185">Reference proteome</keyword>
<evidence type="ECO:0000313" key="2">
    <source>
        <dbReference type="Proteomes" id="UP000828048"/>
    </source>
</evidence>